<dbReference type="EMBL" id="OZ037954">
    <property type="protein sequence ID" value="CAL1698854.1"/>
    <property type="molecule type" value="Genomic_DNA"/>
</dbReference>
<evidence type="ECO:0008006" key="4">
    <source>
        <dbReference type="Google" id="ProtNLM"/>
    </source>
</evidence>
<gene>
    <name evidence="2" type="ORF">GFSPODELE1_LOCUS2359</name>
</gene>
<feature type="compositionally biased region" description="Basic residues" evidence="1">
    <location>
        <begin position="153"/>
        <end position="162"/>
    </location>
</feature>
<evidence type="ECO:0000313" key="3">
    <source>
        <dbReference type="Proteomes" id="UP001497453"/>
    </source>
</evidence>
<feature type="compositionally biased region" description="Low complexity" evidence="1">
    <location>
        <begin position="169"/>
        <end position="179"/>
    </location>
</feature>
<reference evidence="3" key="1">
    <citation type="submission" date="2024-04" db="EMBL/GenBank/DDBJ databases">
        <authorList>
            <person name="Shaw F."/>
            <person name="Minotto A."/>
        </authorList>
    </citation>
    <scope>NUCLEOTIDE SEQUENCE [LARGE SCALE GENOMIC DNA]</scope>
</reference>
<feature type="region of interest" description="Disordered" evidence="1">
    <location>
        <begin position="1"/>
        <end position="30"/>
    </location>
</feature>
<protein>
    <recommendedName>
        <fullName evidence="4">DUF4774 domain-containing protein</fullName>
    </recommendedName>
</protein>
<proteinExistence type="predicted"/>
<organism evidence="2 3">
    <name type="scientific">Somion occarium</name>
    <dbReference type="NCBI Taxonomy" id="3059160"/>
    <lineage>
        <taxon>Eukaryota</taxon>
        <taxon>Fungi</taxon>
        <taxon>Dikarya</taxon>
        <taxon>Basidiomycota</taxon>
        <taxon>Agaricomycotina</taxon>
        <taxon>Agaricomycetes</taxon>
        <taxon>Polyporales</taxon>
        <taxon>Cerrenaceae</taxon>
        <taxon>Somion</taxon>
    </lineage>
</organism>
<accession>A0ABP1CVL7</accession>
<evidence type="ECO:0000256" key="1">
    <source>
        <dbReference type="SAM" id="MobiDB-lite"/>
    </source>
</evidence>
<keyword evidence="3" id="KW-1185">Reference proteome</keyword>
<name>A0ABP1CVL7_9APHY</name>
<feature type="region of interest" description="Disordered" evidence="1">
    <location>
        <begin position="139"/>
        <end position="188"/>
    </location>
</feature>
<evidence type="ECO:0000313" key="2">
    <source>
        <dbReference type="EMBL" id="CAL1698854.1"/>
    </source>
</evidence>
<dbReference type="Proteomes" id="UP001497453">
    <property type="component" value="Chromosome 11"/>
</dbReference>
<sequence>MPESTPAPSSPALHRPLQPPPSPVITTGTLPETTRPHLLVMQVLLIIPRLIRPFIDQSLFLRTMLSHAPPSQPAYQQVYYQNTSPVSYAAPVSRGLGHGASYKTYTLDPNAQLVLPPVRPGETYVIVPPAGRKVEVVYDPASGSRSSRTSRSPTKKTGKPLLKRLLTLGSSADKGSSSSSRRDRRVSY</sequence>
<feature type="compositionally biased region" description="Low complexity" evidence="1">
    <location>
        <begin position="142"/>
        <end position="152"/>
    </location>
</feature>